<dbReference type="Pfam" id="PF03358">
    <property type="entry name" value="FMN_red"/>
    <property type="match status" value="1"/>
</dbReference>
<sequence>MKTLILNGSPRMKGETMKLIDAFTQEMDQEEIRIVHAYTAGIRPCIDCRWCFKNKGCAIQDGMQEIYDYLEECDHIVIASPVYFEELTGMLLALLSRLQTYFSAKYMRRETILPRKKTGAVFLCAGSIGPREKAESTARMLLELVNCQCLGTVYAGKTDKIPVEEQPDVLKEVKALAAEMKKHGENS</sequence>
<dbReference type="SUPFAM" id="SSF52218">
    <property type="entry name" value="Flavoproteins"/>
    <property type="match status" value="1"/>
</dbReference>
<proteinExistence type="predicted"/>
<dbReference type="InterPro" id="IPR051796">
    <property type="entry name" value="ISF_SsuE-like"/>
</dbReference>
<evidence type="ECO:0000259" key="3">
    <source>
        <dbReference type="Pfam" id="PF03358"/>
    </source>
</evidence>
<feature type="domain" description="NADPH-dependent FMN reductase-like" evidence="3">
    <location>
        <begin position="1"/>
        <end position="152"/>
    </location>
</feature>
<organism evidence="4 5">
    <name type="scientific">Candidatus Blautia faecigallinarum</name>
    <dbReference type="NCBI Taxonomy" id="2838488"/>
    <lineage>
        <taxon>Bacteria</taxon>
        <taxon>Bacillati</taxon>
        <taxon>Bacillota</taxon>
        <taxon>Clostridia</taxon>
        <taxon>Lachnospirales</taxon>
        <taxon>Lachnospiraceae</taxon>
        <taxon>Blautia</taxon>
    </lineage>
</organism>
<dbReference type="EMBL" id="DXBU01000168">
    <property type="protein sequence ID" value="HIZ23587.1"/>
    <property type="molecule type" value="Genomic_DNA"/>
</dbReference>
<dbReference type="AlphaFoldDB" id="A0A9D2DUS0"/>
<dbReference type="InterPro" id="IPR029039">
    <property type="entry name" value="Flavoprotein-like_sf"/>
</dbReference>
<reference evidence="4" key="2">
    <citation type="submission" date="2021-04" db="EMBL/GenBank/DDBJ databases">
        <authorList>
            <person name="Gilroy R."/>
        </authorList>
    </citation>
    <scope>NUCLEOTIDE SEQUENCE</scope>
    <source>
        <strain evidence="4">14324</strain>
    </source>
</reference>
<dbReference type="InterPro" id="IPR005025">
    <property type="entry name" value="FMN_Rdtase-like_dom"/>
</dbReference>
<evidence type="ECO:0000256" key="1">
    <source>
        <dbReference type="ARBA" id="ARBA00022630"/>
    </source>
</evidence>
<evidence type="ECO:0000256" key="2">
    <source>
        <dbReference type="ARBA" id="ARBA00022643"/>
    </source>
</evidence>
<evidence type="ECO:0000313" key="5">
    <source>
        <dbReference type="Proteomes" id="UP000824041"/>
    </source>
</evidence>
<evidence type="ECO:0000313" key="4">
    <source>
        <dbReference type="EMBL" id="HIZ23587.1"/>
    </source>
</evidence>
<dbReference type="Proteomes" id="UP000824041">
    <property type="component" value="Unassembled WGS sequence"/>
</dbReference>
<gene>
    <name evidence="4" type="ORF">IAA21_12490</name>
</gene>
<accession>A0A9D2DUS0</accession>
<name>A0A9D2DUS0_9FIRM</name>
<dbReference type="GO" id="GO:0016491">
    <property type="term" value="F:oxidoreductase activity"/>
    <property type="evidence" value="ECO:0007669"/>
    <property type="project" value="InterPro"/>
</dbReference>
<comment type="caution">
    <text evidence="4">The sequence shown here is derived from an EMBL/GenBank/DDBJ whole genome shotgun (WGS) entry which is preliminary data.</text>
</comment>
<dbReference type="Gene3D" id="3.40.50.360">
    <property type="match status" value="1"/>
</dbReference>
<keyword evidence="1" id="KW-0285">Flavoprotein</keyword>
<dbReference type="PANTHER" id="PTHR43278:SF2">
    <property type="entry name" value="IRON-SULFUR FLAVOPROTEIN"/>
    <property type="match status" value="1"/>
</dbReference>
<reference evidence="4" key="1">
    <citation type="journal article" date="2021" name="PeerJ">
        <title>Extensive microbial diversity within the chicken gut microbiome revealed by metagenomics and culture.</title>
        <authorList>
            <person name="Gilroy R."/>
            <person name="Ravi A."/>
            <person name="Getino M."/>
            <person name="Pursley I."/>
            <person name="Horton D.L."/>
            <person name="Alikhan N.F."/>
            <person name="Baker D."/>
            <person name="Gharbi K."/>
            <person name="Hall N."/>
            <person name="Watson M."/>
            <person name="Adriaenssens E.M."/>
            <person name="Foster-Nyarko E."/>
            <person name="Jarju S."/>
            <person name="Secka A."/>
            <person name="Antonio M."/>
            <person name="Oren A."/>
            <person name="Chaudhuri R.R."/>
            <person name="La Ragione R."/>
            <person name="Hildebrand F."/>
            <person name="Pallen M.J."/>
        </authorList>
    </citation>
    <scope>NUCLEOTIDE SEQUENCE</scope>
    <source>
        <strain evidence="4">14324</strain>
    </source>
</reference>
<protein>
    <submittedName>
        <fullName evidence="4">Flavodoxin family protein</fullName>
    </submittedName>
</protein>
<keyword evidence="2" id="KW-0288">FMN</keyword>
<dbReference type="PANTHER" id="PTHR43278">
    <property type="entry name" value="NAD(P)H-DEPENDENT FMN-CONTAINING OXIDOREDUCTASE YWQN-RELATED"/>
    <property type="match status" value="1"/>
</dbReference>